<evidence type="ECO:0000313" key="7">
    <source>
        <dbReference type="Proteomes" id="UP001372338"/>
    </source>
</evidence>
<dbReference type="SMART" id="SM00338">
    <property type="entry name" value="BRLZ"/>
    <property type="match status" value="1"/>
</dbReference>
<dbReference type="PROSITE" id="PS50217">
    <property type="entry name" value="BZIP"/>
    <property type="match status" value="1"/>
</dbReference>
<dbReference type="Proteomes" id="UP001372338">
    <property type="component" value="Unassembled WGS sequence"/>
</dbReference>
<dbReference type="SUPFAM" id="SSF57959">
    <property type="entry name" value="Leucine zipper domain"/>
    <property type="match status" value="1"/>
</dbReference>
<dbReference type="GO" id="GO:0045893">
    <property type="term" value="P:positive regulation of DNA-templated transcription"/>
    <property type="evidence" value="ECO:0007669"/>
    <property type="project" value="InterPro"/>
</dbReference>
<protein>
    <recommendedName>
        <fullName evidence="5">BZIP domain-containing protein</fullName>
    </recommendedName>
</protein>
<dbReference type="InterPro" id="IPR046347">
    <property type="entry name" value="bZIP_sf"/>
</dbReference>
<feature type="region of interest" description="Disordered" evidence="4">
    <location>
        <begin position="1"/>
        <end position="22"/>
    </location>
</feature>
<evidence type="ECO:0000256" key="1">
    <source>
        <dbReference type="ARBA" id="ARBA00004123"/>
    </source>
</evidence>
<proteinExistence type="predicted"/>
<keyword evidence="2" id="KW-0238">DNA-binding</keyword>
<dbReference type="PROSITE" id="PS00036">
    <property type="entry name" value="BZIP_BASIC"/>
    <property type="match status" value="1"/>
</dbReference>
<dbReference type="CDD" id="cd14707">
    <property type="entry name" value="bZIP_plant_BZIP46"/>
    <property type="match status" value="1"/>
</dbReference>
<gene>
    <name evidence="6" type="ORF">RIF29_16839</name>
</gene>
<dbReference type="InterPro" id="IPR004827">
    <property type="entry name" value="bZIP"/>
</dbReference>
<keyword evidence="3" id="KW-0539">Nucleus</keyword>
<dbReference type="PANTHER" id="PTHR22952:SF404">
    <property type="entry name" value="BZIP DOMAIN-CONTAINING PROTEIN"/>
    <property type="match status" value="1"/>
</dbReference>
<sequence length="310" mass="34664">MDMASSPNRAAHQGQQGPQYPLYNLNFDEVHSHLGHTAGRPMHNMHVDELLKNVISSAEIVPNTSNSFPLGGLNGTTFSDNKSMNEMWREMVQQQQFKRSIENSNDNNHLQLQLQHSSLVGEIEDYFVPPPPPNHATTIVGNHHDIVIGDAQPLMPIEPMAMASQPLQDWLPMPMQMAMTMPMQMQLPAINIHQQDISASSESVVYENPVFEMGYAENSSLVVASMSSTSSNTKGGVGLVGRKRMSSDELMEKTIERRQKRMAKNRESAAKSRAKKQAYINKLEADKERLLRTNASIRKWKVGTSGSDIR</sequence>
<dbReference type="InterPro" id="IPR043452">
    <property type="entry name" value="BZIP46-like"/>
</dbReference>
<dbReference type="GO" id="GO:0003677">
    <property type="term" value="F:DNA binding"/>
    <property type="evidence" value="ECO:0007669"/>
    <property type="project" value="UniProtKB-KW"/>
</dbReference>
<organism evidence="6 7">
    <name type="scientific">Crotalaria pallida</name>
    <name type="common">Smooth rattlebox</name>
    <name type="synonym">Crotalaria striata</name>
    <dbReference type="NCBI Taxonomy" id="3830"/>
    <lineage>
        <taxon>Eukaryota</taxon>
        <taxon>Viridiplantae</taxon>
        <taxon>Streptophyta</taxon>
        <taxon>Embryophyta</taxon>
        <taxon>Tracheophyta</taxon>
        <taxon>Spermatophyta</taxon>
        <taxon>Magnoliopsida</taxon>
        <taxon>eudicotyledons</taxon>
        <taxon>Gunneridae</taxon>
        <taxon>Pentapetalae</taxon>
        <taxon>rosids</taxon>
        <taxon>fabids</taxon>
        <taxon>Fabales</taxon>
        <taxon>Fabaceae</taxon>
        <taxon>Papilionoideae</taxon>
        <taxon>50 kb inversion clade</taxon>
        <taxon>genistoids sensu lato</taxon>
        <taxon>core genistoids</taxon>
        <taxon>Crotalarieae</taxon>
        <taxon>Crotalaria</taxon>
    </lineage>
</organism>
<evidence type="ECO:0000256" key="4">
    <source>
        <dbReference type="SAM" id="MobiDB-lite"/>
    </source>
</evidence>
<dbReference type="Pfam" id="PF00170">
    <property type="entry name" value="bZIP_1"/>
    <property type="match status" value="1"/>
</dbReference>
<comment type="caution">
    <text evidence="6">The sequence shown here is derived from an EMBL/GenBank/DDBJ whole genome shotgun (WGS) entry which is preliminary data.</text>
</comment>
<dbReference type="EMBL" id="JAYWIO010000003">
    <property type="protein sequence ID" value="KAK7275717.1"/>
    <property type="molecule type" value="Genomic_DNA"/>
</dbReference>
<dbReference type="GO" id="GO:0005634">
    <property type="term" value="C:nucleus"/>
    <property type="evidence" value="ECO:0007669"/>
    <property type="project" value="UniProtKB-SubCell"/>
</dbReference>
<comment type="subcellular location">
    <subcellularLocation>
        <location evidence="1">Nucleus</location>
    </subcellularLocation>
</comment>
<feature type="compositionally biased region" description="Polar residues" evidence="4">
    <location>
        <begin position="1"/>
        <end position="18"/>
    </location>
</feature>
<accession>A0AAN9FFZ8</accession>
<evidence type="ECO:0000256" key="3">
    <source>
        <dbReference type="ARBA" id="ARBA00023242"/>
    </source>
</evidence>
<dbReference type="GO" id="GO:0003700">
    <property type="term" value="F:DNA-binding transcription factor activity"/>
    <property type="evidence" value="ECO:0007669"/>
    <property type="project" value="InterPro"/>
</dbReference>
<dbReference type="AlphaFoldDB" id="A0AAN9FFZ8"/>
<dbReference type="PANTHER" id="PTHR22952">
    <property type="entry name" value="CAMP-RESPONSE ELEMENT BINDING PROTEIN-RELATED"/>
    <property type="match status" value="1"/>
</dbReference>
<feature type="domain" description="BZIP" evidence="5">
    <location>
        <begin position="255"/>
        <end position="299"/>
    </location>
</feature>
<keyword evidence="7" id="KW-1185">Reference proteome</keyword>
<name>A0AAN9FFZ8_CROPI</name>
<evidence type="ECO:0000256" key="2">
    <source>
        <dbReference type="ARBA" id="ARBA00023125"/>
    </source>
</evidence>
<reference evidence="6 7" key="1">
    <citation type="submission" date="2024-01" db="EMBL/GenBank/DDBJ databases">
        <title>The genomes of 5 underutilized Papilionoideae crops provide insights into root nodulation and disease resistanc.</title>
        <authorList>
            <person name="Yuan L."/>
        </authorList>
    </citation>
    <scope>NUCLEOTIDE SEQUENCE [LARGE SCALE GENOMIC DNA]</scope>
    <source>
        <strain evidence="6">ZHUSHIDOU_FW_LH</strain>
        <tissue evidence="6">Leaf</tissue>
    </source>
</reference>
<dbReference type="Gene3D" id="1.20.5.170">
    <property type="match status" value="1"/>
</dbReference>
<evidence type="ECO:0000313" key="6">
    <source>
        <dbReference type="EMBL" id="KAK7275717.1"/>
    </source>
</evidence>
<evidence type="ECO:0000259" key="5">
    <source>
        <dbReference type="PROSITE" id="PS50217"/>
    </source>
</evidence>